<name>A0A0F9VVL5_9ZZZZ</name>
<organism evidence="1">
    <name type="scientific">marine sediment metagenome</name>
    <dbReference type="NCBI Taxonomy" id="412755"/>
    <lineage>
        <taxon>unclassified sequences</taxon>
        <taxon>metagenomes</taxon>
        <taxon>ecological metagenomes</taxon>
    </lineage>
</organism>
<dbReference type="EMBL" id="LAZR01000008">
    <property type="protein sequence ID" value="KKO09111.1"/>
    <property type="molecule type" value="Genomic_DNA"/>
</dbReference>
<comment type="caution">
    <text evidence="1">The sequence shown here is derived from an EMBL/GenBank/DDBJ whole genome shotgun (WGS) entry which is preliminary data.</text>
</comment>
<evidence type="ECO:0000313" key="1">
    <source>
        <dbReference type="EMBL" id="KKO09111.1"/>
    </source>
</evidence>
<protein>
    <submittedName>
        <fullName evidence="1">Uncharacterized protein</fullName>
    </submittedName>
</protein>
<sequence length="55" mass="6495">MKGVSQRMVNVRYVRTLRRPEQKGVIEQQNECKNEFSVHLYTQRRDDQPFTGGPS</sequence>
<reference evidence="1" key="1">
    <citation type="journal article" date="2015" name="Nature">
        <title>Complex archaea that bridge the gap between prokaryotes and eukaryotes.</title>
        <authorList>
            <person name="Spang A."/>
            <person name="Saw J.H."/>
            <person name="Jorgensen S.L."/>
            <person name="Zaremba-Niedzwiedzka K."/>
            <person name="Martijn J."/>
            <person name="Lind A.E."/>
            <person name="van Eijk R."/>
            <person name="Schleper C."/>
            <person name="Guy L."/>
            <person name="Ettema T.J."/>
        </authorList>
    </citation>
    <scope>NUCLEOTIDE SEQUENCE</scope>
</reference>
<accession>A0A0F9VVL5</accession>
<gene>
    <name evidence="1" type="ORF">LCGC14_0042300</name>
</gene>
<proteinExistence type="predicted"/>
<dbReference type="AlphaFoldDB" id="A0A0F9VVL5"/>